<dbReference type="SUPFAM" id="SSF46565">
    <property type="entry name" value="Chaperone J-domain"/>
    <property type="match status" value="1"/>
</dbReference>
<dbReference type="InterPro" id="IPR008971">
    <property type="entry name" value="HSP40/DnaJ_pept-bd"/>
</dbReference>
<dbReference type="EMBL" id="JAXOJX010000014">
    <property type="protein sequence ID" value="MDZ5457095.1"/>
    <property type="molecule type" value="Genomic_DNA"/>
</dbReference>
<dbReference type="Gene3D" id="2.10.230.10">
    <property type="entry name" value="Heat shock protein DnaJ, cysteine-rich domain"/>
    <property type="match status" value="1"/>
</dbReference>
<protein>
    <submittedName>
        <fullName evidence="5">DnaJ domain-containing protein</fullName>
    </submittedName>
</protein>
<dbReference type="SUPFAM" id="SSF49493">
    <property type="entry name" value="HSP40/DnaJ peptide-binding domain"/>
    <property type="match status" value="1"/>
</dbReference>
<evidence type="ECO:0000259" key="4">
    <source>
        <dbReference type="PROSITE" id="PS50076"/>
    </source>
</evidence>
<sequence length="351" mass="38793">MGTDDAYAELGLAAGASDHEIKAAWRRLVSQWHPDRNASPQALVRMQRINTAFELLRQGLEADDAAPPAAPAQPAPQPAARSAKPASGGGWTQPPQPPRPPWHIERKLKLTLEQAAAGGRMVLRGRHVERCVACEGVGFRHSPRPCEPCHGVGRIGRRNFFGWVAGFETCGECQGDGLARLACEACDGQGELGRCRYEIAVDLPAGLRDGETLDLSAGGTQGDRLKLHVVLREHPFFRLEADGTLHCEMPVDGFLWMANRWTDVPTLYGPQQLRLDRRHLRYRLRGQGFPKEHGGARGHYIVDVKPLFPAQFTREQEQLIERLAASQRHAPGTPLHEWQGKVARWKAKVAG</sequence>
<dbReference type="PROSITE" id="PS50076">
    <property type="entry name" value="DNAJ_2"/>
    <property type="match status" value="1"/>
</dbReference>
<feature type="domain" description="J" evidence="4">
    <location>
        <begin position="5"/>
        <end position="61"/>
    </location>
</feature>
<dbReference type="Pfam" id="PF00226">
    <property type="entry name" value="DnaJ"/>
    <property type="match status" value="1"/>
</dbReference>
<dbReference type="Gene3D" id="2.60.260.20">
    <property type="entry name" value="Urease metallochaperone UreE, N-terminal domain"/>
    <property type="match status" value="2"/>
</dbReference>
<feature type="compositionally biased region" description="Pro residues" evidence="3">
    <location>
        <begin position="68"/>
        <end position="77"/>
    </location>
</feature>
<dbReference type="InterPro" id="IPR036869">
    <property type="entry name" value="J_dom_sf"/>
</dbReference>
<proteinExistence type="predicted"/>
<dbReference type="Pfam" id="PF01556">
    <property type="entry name" value="DnaJ_C"/>
    <property type="match status" value="1"/>
</dbReference>
<dbReference type="CDD" id="cd06257">
    <property type="entry name" value="DnaJ"/>
    <property type="match status" value="1"/>
</dbReference>
<evidence type="ECO:0000256" key="1">
    <source>
        <dbReference type="ARBA" id="ARBA00022705"/>
    </source>
</evidence>
<dbReference type="InterPro" id="IPR002939">
    <property type="entry name" value="DnaJ_C"/>
</dbReference>
<gene>
    <name evidence="5" type="ORF">SM757_10990</name>
</gene>
<accession>A0ABU5IEK4</accession>
<organism evidence="5 6">
    <name type="scientific">Azohydromonas lata</name>
    <dbReference type="NCBI Taxonomy" id="45677"/>
    <lineage>
        <taxon>Bacteria</taxon>
        <taxon>Pseudomonadati</taxon>
        <taxon>Pseudomonadota</taxon>
        <taxon>Betaproteobacteria</taxon>
        <taxon>Burkholderiales</taxon>
        <taxon>Sphaerotilaceae</taxon>
        <taxon>Azohydromonas</taxon>
    </lineage>
</organism>
<evidence type="ECO:0000256" key="3">
    <source>
        <dbReference type="SAM" id="MobiDB-lite"/>
    </source>
</evidence>
<comment type="caution">
    <text evidence="5">The sequence shown here is derived from an EMBL/GenBank/DDBJ whole genome shotgun (WGS) entry which is preliminary data.</text>
</comment>
<dbReference type="InterPro" id="IPR001623">
    <property type="entry name" value="DnaJ_domain"/>
</dbReference>
<evidence type="ECO:0000313" key="6">
    <source>
        <dbReference type="Proteomes" id="UP001293718"/>
    </source>
</evidence>
<keyword evidence="6" id="KW-1185">Reference proteome</keyword>
<dbReference type="SMART" id="SM00271">
    <property type="entry name" value="DnaJ"/>
    <property type="match status" value="1"/>
</dbReference>
<dbReference type="InterPro" id="IPR036410">
    <property type="entry name" value="HSP_DnaJ_Cys-rich_dom_sf"/>
</dbReference>
<dbReference type="PANTHER" id="PTHR43096">
    <property type="entry name" value="DNAJ HOMOLOG 1, MITOCHONDRIAL-RELATED"/>
    <property type="match status" value="1"/>
</dbReference>
<evidence type="ECO:0000256" key="2">
    <source>
        <dbReference type="ARBA" id="ARBA00023016"/>
    </source>
</evidence>
<evidence type="ECO:0000313" key="5">
    <source>
        <dbReference type="EMBL" id="MDZ5457095.1"/>
    </source>
</evidence>
<dbReference type="Proteomes" id="UP001293718">
    <property type="component" value="Unassembled WGS sequence"/>
</dbReference>
<reference evidence="5 6" key="1">
    <citation type="submission" date="2023-11" db="EMBL/GenBank/DDBJ databases">
        <title>Draft genome of Azohydromonas lata strain H1 (DSM1123), a polyhydroxyalkanoate producer.</title>
        <authorList>
            <person name="Traversa D."/>
            <person name="D'Addabbo P."/>
            <person name="Pazzani C."/>
            <person name="Manzari C."/>
            <person name="Chiara M."/>
            <person name="Scrascia M."/>
        </authorList>
    </citation>
    <scope>NUCLEOTIDE SEQUENCE [LARGE SCALE GENOMIC DNA]</scope>
    <source>
        <strain evidence="5 6">H1</strain>
    </source>
</reference>
<dbReference type="PANTHER" id="PTHR43096:SF10">
    <property type="entry name" value="CHAPERONE PROTEIN DNAJ A6, CHLOROPLASTIC"/>
    <property type="match status" value="1"/>
</dbReference>
<keyword evidence="2" id="KW-0346">Stress response</keyword>
<dbReference type="PRINTS" id="PR00625">
    <property type="entry name" value="JDOMAIN"/>
</dbReference>
<keyword evidence="1" id="KW-0235">DNA replication</keyword>
<dbReference type="Gene3D" id="1.10.287.110">
    <property type="entry name" value="DnaJ domain"/>
    <property type="match status" value="1"/>
</dbReference>
<feature type="region of interest" description="Disordered" evidence="3">
    <location>
        <begin position="64"/>
        <end position="102"/>
    </location>
</feature>
<name>A0ABU5IEK4_9BURK</name>
<dbReference type="SUPFAM" id="SSF57938">
    <property type="entry name" value="DnaJ/Hsp40 cysteine-rich domain"/>
    <property type="match status" value="1"/>
</dbReference>
<dbReference type="RefSeq" id="WP_322465501.1">
    <property type="nucleotide sequence ID" value="NZ_JAXOJX010000014.1"/>
</dbReference>